<feature type="region of interest" description="Disordered" evidence="1">
    <location>
        <begin position="1"/>
        <end position="21"/>
    </location>
</feature>
<organism evidence="4 5">
    <name type="scientific">Methylosinus sporium</name>
    <dbReference type="NCBI Taxonomy" id="428"/>
    <lineage>
        <taxon>Bacteria</taxon>
        <taxon>Pseudomonadati</taxon>
        <taxon>Pseudomonadota</taxon>
        <taxon>Alphaproteobacteria</taxon>
        <taxon>Hyphomicrobiales</taxon>
        <taxon>Methylocystaceae</taxon>
        <taxon>Methylosinus</taxon>
    </lineage>
</organism>
<feature type="transmembrane region" description="Helical" evidence="2">
    <location>
        <begin position="48"/>
        <end position="68"/>
    </location>
</feature>
<feature type="transmembrane region" description="Helical" evidence="2">
    <location>
        <begin position="21"/>
        <end position="42"/>
    </location>
</feature>
<evidence type="ECO:0000256" key="2">
    <source>
        <dbReference type="SAM" id="Phobius"/>
    </source>
</evidence>
<accession>A0A2U1SVF2</accession>
<comment type="caution">
    <text evidence="4">The sequence shown here is derived from an EMBL/GenBank/DDBJ whole genome shotgun (WGS) entry which is preliminary data.</text>
</comment>
<keyword evidence="2" id="KW-1133">Transmembrane helix</keyword>
<dbReference type="AlphaFoldDB" id="A0A2U1SVF2"/>
<dbReference type="Proteomes" id="UP000245137">
    <property type="component" value="Unassembled WGS sequence"/>
</dbReference>
<protein>
    <recommendedName>
        <fullName evidence="3">SPW repeat-containing integral membrane domain-containing protein</fullName>
    </recommendedName>
</protein>
<evidence type="ECO:0000259" key="3">
    <source>
        <dbReference type="Pfam" id="PF03779"/>
    </source>
</evidence>
<feature type="transmembrane region" description="Helical" evidence="2">
    <location>
        <begin position="80"/>
        <end position="97"/>
    </location>
</feature>
<proteinExistence type="predicted"/>
<evidence type="ECO:0000313" key="5">
    <source>
        <dbReference type="Proteomes" id="UP000245137"/>
    </source>
</evidence>
<evidence type="ECO:0000313" key="4">
    <source>
        <dbReference type="EMBL" id="PWB95593.1"/>
    </source>
</evidence>
<reference evidence="4 5" key="1">
    <citation type="journal article" date="2018" name="Appl. Microbiol. Biotechnol.">
        <title>Co-cultivation of the strictly anaerobic methanogen Methanosarcina barkeri with aerobic methanotrophs in an oxygen-limited membrane bioreactor.</title>
        <authorList>
            <person name="In 't Zandt M.H."/>
            <person name="van den Bosch T.J.M."/>
            <person name="Rijkers R."/>
            <person name="van Kessel M.A.H.J."/>
            <person name="Jetten M.S.M."/>
            <person name="Welte C.U."/>
        </authorList>
    </citation>
    <scope>NUCLEOTIDE SEQUENCE [LARGE SCALE GENOMIC DNA]</scope>
    <source>
        <strain evidence="4 5">DSM 17706</strain>
    </source>
</reference>
<keyword evidence="5" id="KW-1185">Reference proteome</keyword>
<gene>
    <name evidence="4" type="ORF">C5689_00260</name>
</gene>
<dbReference type="InterPro" id="IPR005530">
    <property type="entry name" value="SPW"/>
</dbReference>
<name>A0A2U1SVF2_METSR</name>
<dbReference type="EMBL" id="PUIV01000001">
    <property type="protein sequence ID" value="PWB95593.1"/>
    <property type="molecule type" value="Genomic_DNA"/>
</dbReference>
<feature type="transmembrane region" description="Helical" evidence="2">
    <location>
        <begin position="103"/>
        <end position="122"/>
    </location>
</feature>
<evidence type="ECO:0000256" key="1">
    <source>
        <dbReference type="SAM" id="MobiDB-lite"/>
    </source>
</evidence>
<feature type="compositionally biased region" description="Low complexity" evidence="1">
    <location>
        <begin position="1"/>
        <end position="15"/>
    </location>
</feature>
<keyword evidence="2" id="KW-0472">Membrane</keyword>
<feature type="domain" description="SPW repeat-containing integral membrane" evidence="3">
    <location>
        <begin position="25"/>
        <end position="115"/>
    </location>
</feature>
<dbReference type="Pfam" id="PF03779">
    <property type="entry name" value="SPW"/>
    <property type="match status" value="1"/>
</dbReference>
<keyword evidence="2" id="KW-0812">Transmembrane</keyword>
<sequence length="129" mass="14134">MRRSSSKGWAGGKASMPTQRISHTPDWSSLAVAAILLLAPWILHYTSWMATLATSFSAVILLALSAVAFAELDDSEAPEYLIVGVWLVISPWMLGFWPDTRALLVHLLFGGGLVAYVAWEIWGVSAFRD</sequence>